<dbReference type="PANTHER" id="PTHR32385:SF15">
    <property type="entry name" value="INOSITOL PHOSPHOCERAMIDE MANNOSYLTRANSFERASE 1"/>
    <property type="match status" value="1"/>
</dbReference>
<dbReference type="SUPFAM" id="SSF53448">
    <property type="entry name" value="Nucleotide-diphospho-sugar transferases"/>
    <property type="match status" value="1"/>
</dbReference>
<proteinExistence type="predicted"/>
<dbReference type="GO" id="GO:0016020">
    <property type="term" value="C:membrane"/>
    <property type="evidence" value="ECO:0007669"/>
    <property type="project" value="GOC"/>
</dbReference>
<feature type="non-terminal residue" evidence="1">
    <location>
        <position position="264"/>
    </location>
</feature>
<name>X1D5X5_9ZZZZ</name>
<dbReference type="GO" id="GO:0000030">
    <property type="term" value="F:mannosyltransferase activity"/>
    <property type="evidence" value="ECO:0007669"/>
    <property type="project" value="TreeGrafter"/>
</dbReference>
<dbReference type="EMBL" id="BART01030237">
    <property type="protein sequence ID" value="GAH15612.1"/>
    <property type="molecule type" value="Genomic_DNA"/>
</dbReference>
<dbReference type="PANTHER" id="PTHR32385">
    <property type="entry name" value="MANNOSYL PHOSPHORYLINOSITOL CERAMIDE SYNTHASE"/>
    <property type="match status" value="1"/>
</dbReference>
<dbReference type="InterPro" id="IPR051706">
    <property type="entry name" value="Glycosyltransferase_domain"/>
</dbReference>
<organism evidence="1">
    <name type="scientific">marine sediment metagenome</name>
    <dbReference type="NCBI Taxonomy" id="412755"/>
    <lineage>
        <taxon>unclassified sequences</taxon>
        <taxon>metagenomes</taxon>
        <taxon>ecological metagenomes</taxon>
    </lineage>
</organism>
<comment type="caution">
    <text evidence="1">The sequence shown here is derived from an EMBL/GenBank/DDBJ whole genome shotgun (WGS) entry which is preliminary data.</text>
</comment>
<dbReference type="GO" id="GO:0051999">
    <property type="term" value="P:mannosyl-inositol phosphorylceramide biosynthetic process"/>
    <property type="evidence" value="ECO:0007669"/>
    <property type="project" value="TreeGrafter"/>
</dbReference>
<reference evidence="1" key="1">
    <citation type="journal article" date="2014" name="Front. Microbiol.">
        <title>High frequency of phylogenetically diverse reductive dehalogenase-homologous genes in deep subseafloor sedimentary metagenomes.</title>
        <authorList>
            <person name="Kawai M."/>
            <person name="Futagami T."/>
            <person name="Toyoda A."/>
            <person name="Takaki Y."/>
            <person name="Nishi S."/>
            <person name="Hori S."/>
            <person name="Arai W."/>
            <person name="Tsubouchi T."/>
            <person name="Morono Y."/>
            <person name="Uchiyama I."/>
            <person name="Ito T."/>
            <person name="Fujiyama A."/>
            <person name="Inagaki F."/>
            <person name="Takami H."/>
        </authorList>
    </citation>
    <scope>NUCLEOTIDE SEQUENCE</scope>
    <source>
        <strain evidence="1">Expedition CK06-06</strain>
    </source>
</reference>
<dbReference type="AlphaFoldDB" id="X1D5X5"/>
<protein>
    <submittedName>
        <fullName evidence="1">Uncharacterized protein</fullName>
    </submittedName>
</protein>
<feature type="non-terminal residue" evidence="1">
    <location>
        <position position="1"/>
    </location>
</feature>
<sequence length="264" mass="30642">NIPENIREALFGKNCKFVPTPSKNAYDQLDEIEKECLEQIPNNGKYKIIITSMGCAGRALQKRLWNKLDNVFLFDFGSLMDALCGQAKYVRMWIRYSNFDGKSFLKKLIQANNPPGFYRVKQILSLLTIKSISLARKGWLNVDFDTSMGKETKDYADCYKTFLEKKGQEYHPCINMKNSEVMDTLRKISGHNNPSSRGIKNNGKIPKIIHQICLEPDLPQRFKPFQKKLMELHPDWEYQLWKDDDIAQLVETISPENQKAFYSV</sequence>
<accession>X1D5X5</accession>
<dbReference type="InterPro" id="IPR029044">
    <property type="entry name" value="Nucleotide-diphossugar_trans"/>
</dbReference>
<evidence type="ECO:0000313" key="1">
    <source>
        <dbReference type="EMBL" id="GAH15612.1"/>
    </source>
</evidence>
<gene>
    <name evidence="1" type="ORF">S01H4_52853</name>
</gene>